<dbReference type="AlphaFoldDB" id="A0A1G8FB93"/>
<evidence type="ECO:0000259" key="11">
    <source>
        <dbReference type="Pfam" id="PF22638"/>
    </source>
</evidence>
<dbReference type="InterPro" id="IPR053927">
    <property type="entry name" value="FlgK_helical"/>
</dbReference>
<evidence type="ECO:0000259" key="10">
    <source>
        <dbReference type="Pfam" id="PF06429"/>
    </source>
</evidence>
<organism evidence="12 13">
    <name type="scientific">Aneurinibacillus thermoaerophilus</name>
    <dbReference type="NCBI Taxonomy" id="143495"/>
    <lineage>
        <taxon>Bacteria</taxon>
        <taxon>Bacillati</taxon>
        <taxon>Bacillota</taxon>
        <taxon>Bacilli</taxon>
        <taxon>Bacillales</taxon>
        <taxon>Paenibacillaceae</taxon>
        <taxon>Aneurinibacillus group</taxon>
        <taxon>Aneurinibacillus</taxon>
    </lineage>
</organism>
<dbReference type="GO" id="GO:0005198">
    <property type="term" value="F:structural molecule activity"/>
    <property type="evidence" value="ECO:0007669"/>
    <property type="project" value="UniProtKB-UniRule"/>
</dbReference>
<sequence length="472" mass="52083">MRSTFGGLEIAKRGLFAQQAALNVTGHNIANTNTEGYTRQRANMEASMPFPYPSLTNERQAGQMGTGVIVSSIQRLRDRFLDAQFRSQYKNVGQYEARTNALEQIEVIMNEPSDKGLRYVMDEFWNSWQKVSQPSADYSTREYVIQKGKALAETLNFIDRELKQLQKDFNSQVEIKAEQLETIVKQIADLNQQISDIVPHGYIPNDLYDKRDVLIDKLSKMLDIEVETVPIDVDGKKVDGPVNITLKNPSGVQLVTGNTPASITLVDSGKLANGDDRRFISVGGTRLDSGNLKAGEIYGLVDSRDTVIHNYITKINDLAKAFIKEVNEKHSSENFFSGADASNIGVAITDPNKVAYAPANPGDNSIALAVYALKQSTSISIGGTTTSFDGFTRAMIATLGVETEEAQRMKENAESLVMEVENRRQSISGVSLDEEMSNMIKFQHAYNAAARTITAVDEMLDKIINGMGIVGR</sequence>
<comment type="similarity">
    <text evidence="3 7">Belongs to the flagella basal body rod proteins family.</text>
</comment>
<dbReference type="PANTHER" id="PTHR30033">
    <property type="entry name" value="FLAGELLAR HOOK-ASSOCIATED PROTEIN 1"/>
    <property type="match status" value="1"/>
</dbReference>
<gene>
    <name evidence="7" type="primary">flgK</name>
    <name evidence="12" type="ORF">SAMN04489735_10617</name>
</gene>
<keyword evidence="12" id="KW-0966">Cell projection</keyword>
<feature type="coiled-coil region" evidence="8">
    <location>
        <begin position="148"/>
        <end position="193"/>
    </location>
</feature>
<name>A0A1G8FB93_ANETH</name>
<dbReference type="Pfam" id="PF00460">
    <property type="entry name" value="Flg_bb_rod"/>
    <property type="match status" value="1"/>
</dbReference>
<feature type="domain" description="Flagellar basal-body/hook protein C-terminal" evidence="10">
    <location>
        <begin position="426"/>
        <end position="465"/>
    </location>
</feature>
<dbReference type="OrthoDB" id="9802553at2"/>
<dbReference type="GO" id="GO:0009424">
    <property type="term" value="C:bacterial-type flagellum hook"/>
    <property type="evidence" value="ECO:0007669"/>
    <property type="project" value="UniProtKB-UniRule"/>
</dbReference>
<dbReference type="NCBIfam" id="TIGR02492">
    <property type="entry name" value="flgK_ends"/>
    <property type="match status" value="1"/>
</dbReference>
<feature type="domain" description="Flagellar basal body rod protein N-terminal" evidence="9">
    <location>
        <begin position="8"/>
        <end position="38"/>
    </location>
</feature>
<evidence type="ECO:0000256" key="2">
    <source>
        <dbReference type="ARBA" id="ARBA00004613"/>
    </source>
</evidence>
<accession>A0A1G8FB93</accession>
<evidence type="ECO:0000256" key="6">
    <source>
        <dbReference type="ARBA" id="ARBA00023143"/>
    </source>
</evidence>
<evidence type="ECO:0000313" key="12">
    <source>
        <dbReference type="EMBL" id="SDH79383.1"/>
    </source>
</evidence>
<evidence type="ECO:0000256" key="4">
    <source>
        <dbReference type="ARBA" id="ARBA00016244"/>
    </source>
</evidence>
<keyword evidence="12" id="KW-0969">Cilium</keyword>
<dbReference type="Pfam" id="PF06429">
    <property type="entry name" value="Flg_bbr_C"/>
    <property type="match status" value="1"/>
</dbReference>
<dbReference type="InterPro" id="IPR010930">
    <property type="entry name" value="Flg_bb/hook_C_dom"/>
</dbReference>
<reference evidence="12 13" key="1">
    <citation type="submission" date="2016-10" db="EMBL/GenBank/DDBJ databases">
        <authorList>
            <person name="de Groot N.N."/>
        </authorList>
    </citation>
    <scope>NUCLEOTIDE SEQUENCE [LARGE SCALE GENOMIC DNA]</scope>
    <source>
        <strain evidence="12 13">L 420-91</strain>
    </source>
</reference>
<dbReference type="SUPFAM" id="SSF64518">
    <property type="entry name" value="Phase 1 flagellin"/>
    <property type="match status" value="1"/>
</dbReference>
<evidence type="ECO:0000256" key="7">
    <source>
        <dbReference type="RuleBase" id="RU362065"/>
    </source>
</evidence>
<evidence type="ECO:0000259" key="9">
    <source>
        <dbReference type="Pfam" id="PF00460"/>
    </source>
</evidence>
<dbReference type="GO" id="GO:0044780">
    <property type="term" value="P:bacterial-type flagellum assembly"/>
    <property type="evidence" value="ECO:0007669"/>
    <property type="project" value="InterPro"/>
</dbReference>
<evidence type="ECO:0000313" key="13">
    <source>
        <dbReference type="Proteomes" id="UP000198956"/>
    </source>
</evidence>
<keyword evidence="6 7" id="KW-0975">Bacterial flagellum</keyword>
<dbReference type="InterPro" id="IPR002371">
    <property type="entry name" value="FlgK"/>
</dbReference>
<evidence type="ECO:0000256" key="8">
    <source>
        <dbReference type="SAM" id="Coils"/>
    </source>
</evidence>
<dbReference type="GO" id="GO:0005576">
    <property type="term" value="C:extracellular region"/>
    <property type="evidence" value="ECO:0007669"/>
    <property type="project" value="UniProtKB-SubCell"/>
</dbReference>
<proteinExistence type="inferred from homology"/>
<dbReference type="InterPro" id="IPR001444">
    <property type="entry name" value="Flag_bb_rod_N"/>
</dbReference>
<evidence type="ECO:0000256" key="5">
    <source>
        <dbReference type="ARBA" id="ARBA00022525"/>
    </source>
</evidence>
<dbReference type="RefSeq" id="WP_091261479.1">
    <property type="nucleotide sequence ID" value="NZ_FNDE01000061.1"/>
</dbReference>
<keyword evidence="8" id="KW-0175">Coiled coil</keyword>
<comment type="subcellular location">
    <subcellularLocation>
        <location evidence="1 7">Bacterial flagellum</location>
    </subcellularLocation>
    <subcellularLocation>
        <location evidence="2 7">Secreted</location>
    </subcellularLocation>
</comment>
<dbReference type="EMBL" id="FNDE01000061">
    <property type="protein sequence ID" value="SDH79383.1"/>
    <property type="molecule type" value="Genomic_DNA"/>
</dbReference>
<evidence type="ECO:0000256" key="1">
    <source>
        <dbReference type="ARBA" id="ARBA00004365"/>
    </source>
</evidence>
<feature type="domain" description="Flagellar hook-associated protein FlgK helical" evidence="11">
    <location>
        <begin position="102"/>
        <end position="332"/>
    </location>
</feature>
<dbReference type="PANTHER" id="PTHR30033:SF1">
    <property type="entry name" value="FLAGELLAR HOOK-ASSOCIATED PROTEIN 1"/>
    <property type="match status" value="1"/>
</dbReference>
<dbReference type="PRINTS" id="PR01005">
    <property type="entry name" value="FLGHOOKAP1"/>
</dbReference>
<evidence type="ECO:0000256" key="3">
    <source>
        <dbReference type="ARBA" id="ARBA00009677"/>
    </source>
</evidence>
<keyword evidence="5 7" id="KW-0964">Secreted</keyword>
<keyword evidence="12" id="KW-0282">Flagellum</keyword>
<dbReference type="Proteomes" id="UP000198956">
    <property type="component" value="Unassembled WGS sequence"/>
</dbReference>
<dbReference type="Pfam" id="PF22638">
    <property type="entry name" value="FlgK_D1"/>
    <property type="match status" value="1"/>
</dbReference>
<protein>
    <recommendedName>
        <fullName evidence="4 7">Flagellar hook-associated protein 1</fullName>
        <shortName evidence="7">HAP1</shortName>
    </recommendedName>
</protein>